<reference evidence="1" key="1">
    <citation type="journal article" date="2015" name="Genome Biol. Evol.">
        <title>Organellar Genomes of White Spruce (Picea glauca): Assembly and Annotation.</title>
        <authorList>
            <person name="Jackman S.D."/>
            <person name="Warren R.L."/>
            <person name="Gibb E.A."/>
            <person name="Vandervalk B.P."/>
            <person name="Mohamadi H."/>
            <person name="Chu J."/>
            <person name="Raymond A."/>
            <person name="Pleasance S."/>
            <person name="Coope R."/>
            <person name="Wildung M.R."/>
            <person name="Ritland C.E."/>
            <person name="Bousquet J."/>
            <person name="Jones S.J."/>
            <person name="Bohlmann J."/>
            <person name="Birol I."/>
        </authorList>
    </citation>
    <scope>NUCLEOTIDE SEQUENCE [LARGE SCALE GENOMIC DNA]</scope>
    <source>
        <tissue evidence="1">Flushing bud</tissue>
    </source>
</reference>
<protein>
    <submittedName>
        <fullName evidence="1">Uncharacterized protein</fullName>
    </submittedName>
</protein>
<gene>
    <name evidence="1" type="ORF">ABT39_MTgene1699</name>
</gene>
<keyword evidence="1" id="KW-0496">Mitochondrion</keyword>
<accession>A0A117NGE4</accession>
<dbReference type="EMBL" id="LKAM01000011">
    <property type="protein sequence ID" value="KUM46597.1"/>
    <property type="molecule type" value="Genomic_DNA"/>
</dbReference>
<name>A0A117NGE4_PICGL</name>
<organism evidence="1">
    <name type="scientific">Picea glauca</name>
    <name type="common">White spruce</name>
    <name type="synonym">Pinus glauca</name>
    <dbReference type="NCBI Taxonomy" id="3330"/>
    <lineage>
        <taxon>Eukaryota</taxon>
        <taxon>Viridiplantae</taxon>
        <taxon>Streptophyta</taxon>
        <taxon>Embryophyta</taxon>
        <taxon>Tracheophyta</taxon>
        <taxon>Spermatophyta</taxon>
        <taxon>Pinopsida</taxon>
        <taxon>Pinidae</taxon>
        <taxon>Conifers I</taxon>
        <taxon>Pinales</taxon>
        <taxon>Pinaceae</taxon>
        <taxon>Picea</taxon>
    </lineage>
</organism>
<dbReference type="AlphaFoldDB" id="A0A117NGE4"/>
<evidence type="ECO:0000313" key="1">
    <source>
        <dbReference type="EMBL" id="KUM46597.1"/>
    </source>
</evidence>
<proteinExistence type="predicted"/>
<sequence length="50" mass="5611">MCNVMNDGILKSAHLFITLSQSPSIIVHQVTMSPAQFTLYLLTLLCKIFQ</sequence>
<geneLocation type="mitochondrion" evidence="1"/>
<comment type="caution">
    <text evidence="1">The sequence shown here is derived from an EMBL/GenBank/DDBJ whole genome shotgun (WGS) entry which is preliminary data.</text>
</comment>